<organism evidence="7 8">
    <name type="scientific">Thelephora terrestris</name>
    <dbReference type="NCBI Taxonomy" id="56493"/>
    <lineage>
        <taxon>Eukaryota</taxon>
        <taxon>Fungi</taxon>
        <taxon>Dikarya</taxon>
        <taxon>Basidiomycota</taxon>
        <taxon>Agaricomycotina</taxon>
        <taxon>Agaricomycetes</taxon>
        <taxon>Thelephorales</taxon>
        <taxon>Thelephoraceae</taxon>
        <taxon>Thelephora</taxon>
    </lineage>
</organism>
<dbReference type="GO" id="GO:0070008">
    <property type="term" value="F:serine-type exopeptidase activity"/>
    <property type="evidence" value="ECO:0007669"/>
    <property type="project" value="InterPro"/>
</dbReference>
<name>A0A9P6HB77_9AGAM</name>
<reference evidence="7" key="2">
    <citation type="submission" date="2020-11" db="EMBL/GenBank/DDBJ databases">
        <authorList>
            <consortium name="DOE Joint Genome Institute"/>
            <person name="Kuo A."/>
            <person name="Miyauchi S."/>
            <person name="Kiss E."/>
            <person name="Drula E."/>
            <person name="Kohler A."/>
            <person name="Sanchez-Garcia M."/>
            <person name="Andreopoulos B."/>
            <person name="Barry K.W."/>
            <person name="Bonito G."/>
            <person name="Buee M."/>
            <person name="Carver A."/>
            <person name="Chen C."/>
            <person name="Cichocki N."/>
            <person name="Clum A."/>
            <person name="Culley D."/>
            <person name="Crous P.W."/>
            <person name="Fauchery L."/>
            <person name="Girlanda M."/>
            <person name="Hayes R."/>
            <person name="Keri Z."/>
            <person name="Labutti K."/>
            <person name="Lipzen A."/>
            <person name="Lombard V."/>
            <person name="Magnuson J."/>
            <person name="Maillard F."/>
            <person name="Morin E."/>
            <person name="Murat C."/>
            <person name="Nolan M."/>
            <person name="Ohm R."/>
            <person name="Pangilinan J."/>
            <person name="Pereira M."/>
            <person name="Perotto S."/>
            <person name="Peter M."/>
            <person name="Riley R."/>
            <person name="Sitrit Y."/>
            <person name="Stielow B."/>
            <person name="Szollosi G."/>
            <person name="Zifcakova L."/>
            <person name="Stursova M."/>
            <person name="Spatafora J.W."/>
            <person name="Tedersoo L."/>
            <person name="Vaario L.-M."/>
            <person name="Yamada A."/>
            <person name="Yan M."/>
            <person name="Wang P."/>
            <person name="Xu J."/>
            <person name="Bruns T."/>
            <person name="Baldrian P."/>
            <person name="Vilgalys R."/>
            <person name="Henrissat B."/>
            <person name="Grigoriev I.V."/>
            <person name="Hibbett D."/>
            <person name="Nagy L.G."/>
            <person name="Martin F.M."/>
        </authorList>
    </citation>
    <scope>NUCLEOTIDE SEQUENCE</scope>
    <source>
        <strain evidence="7">UH-Tt-Lm1</strain>
    </source>
</reference>
<feature type="signal peptide" evidence="6">
    <location>
        <begin position="1"/>
        <end position="24"/>
    </location>
</feature>
<evidence type="ECO:0000256" key="5">
    <source>
        <dbReference type="ARBA" id="ARBA00023180"/>
    </source>
</evidence>
<keyword evidence="7" id="KW-0121">Carboxypeptidase</keyword>
<dbReference type="Gene3D" id="3.40.50.1820">
    <property type="entry name" value="alpha/beta hydrolase"/>
    <property type="match status" value="2"/>
</dbReference>
<dbReference type="GO" id="GO:0004180">
    <property type="term" value="F:carboxypeptidase activity"/>
    <property type="evidence" value="ECO:0007669"/>
    <property type="project" value="UniProtKB-KW"/>
</dbReference>
<evidence type="ECO:0000256" key="2">
    <source>
        <dbReference type="ARBA" id="ARBA00022670"/>
    </source>
</evidence>
<dbReference type="PANTHER" id="PTHR11010">
    <property type="entry name" value="PROTEASE S28 PRO-X CARBOXYPEPTIDASE-RELATED"/>
    <property type="match status" value="1"/>
</dbReference>
<dbReference type="GO" id="GO:0008239">
    <property type="term" value="F:dipeptidyl-peptidase activity"/>
    <property type="evidence" value="ECO:0007669"/>
    <property type="project" value="TreeGrafter"/>
</dbReference>
<protein>
    <submittedName>
        <fullName evidence="7">Serine carboxypeptidase S28-domain-containing protein</fullName>
    </submittedName>
</protein>
<keyword evidence="8" id="KW-1185">Reference proteome</keyword>
<keyword evidence="3 6" id="KW-0732">Signal</keyword>
<evidence type="ECO:0000256" key="1">
    <source>
        <dbReference type="ARBA" id="ARBA00011079"/>
    </source>
</evidence>
<dbReference type="PANTHER" id="PTHR11010:SF117">
    <property type="entry name" value="SERINE PROTEASE 16"/>
    <property type="match status" value="1"/>
</dbReference>
<keyword evidence="5" id="KW-0325">Glycoprotein</keyword>
<dbReference type="AlphaFoldDB" id="A0A9P6HB77"/>
<comment type="similarity">
    <text evidence="1">Belongs to the peptidase S28 family.</text>
</comment>
<evidence type="ECO:0000313" key="8">
    <source>
        <dbReference type="Proteomes" id="UP000736335"/>
    </source>
</evidence>
<dbReference type="GO" id="GO:0006508">
    <property type="term" value="P:proteolysis"/>
    <property type="evidence" value="ECO:0007669"/>
    <property type="project" value="UniProtKB-KW"/>
</dbReference>
<dbReference type="InterPro" id="IPR029058">
    <property type="entry name" value="AB_hydrolase_fold"/>
</dbReference>
<keyword evidence="4" id="KW-0378">Hydrolase</keyword>
<dbReference type="Proteomes" id="UP000736335">
    <property type="component" value="Unassembled WGS sequence"/>
</dbReference>
<evidence type="ECO:0000313" key="7">
    <source>
        <dbReference type="EMBL" id="KAF9783342.1"/>
    </source>
</evidence>
<sequence length="585" mass="65482">MRLSSAFLHLCGLISLSLQAAAFAHSPQAVNRKLLERHGQPKNLLFVRFTIQDSPPSGPVAATNATEEFPAQWFTQPLDHFSQGSPTFKQRFWVNKRHYVPGSNGPVIVIDGGETSGEDRLPFLDTGIAEILANATGGIGIVLEHRYYGDSIPVANLTTDSLRWLTNEQALQDSANFMANVKFDGINEDLTAPNTPWIYYGGSYAGARAAHMRVLFPDLVYGAIASSGVTHASIKLWEYMDVIRTYANRKCSQHLENLSVTIDDMLSRSGTRKAVRSLFGLSGLEHDYDFVSTIETALESWQDKNWDPAVGSTVFDKFCEQINQTYTSLEEAVNATGVDMGDVTQLIGSPGFDFSLLNYAAYVRKNVLPECPTGQTVEQCFGTFNDTQYQVTTLDQTWRPWTFQVCTQWGYFFTAPPDENSPRIVSRLHTLENESKICRQAFPPGEYFTVPPLPNVSSVNVLGSFFIAKDRLAIIDGEVDPWRPMTPHSQYFAPERPDTVNEPFKLIPTLVMLVPVHPVAVRRCLPLTSPSTNCPEITKPAADGVHHWDENGLRDPKQEPAEIEKIHREEVEFVKAWLQDFKRKD</sequence>
<feature type="chain" id="PRO_5040389739" evidence="6">
    <location>
        <begin position="25"/>
        <end position="585"/>
    </location>
</feature>
<evidence type="ECO:0000256" key="4">
    <source>
        <dbReference type="ARBA" id="ARBA00022801"/>
    </source>
</evidence>
<gene>
    <name evidence="7" type="ORF">BJ322DRAFT_1219738</name>
</gene>
<dbReference type="OrthoDB" id="2130629at2759"/>
<reference evidence="7" key="1">
    <citation type="journal article" date="2020" name="Nat. Commun.">
        <title>Large-scale genome sequencing of mycorrhizal fungi provides insights into the early evolution of symbiotic traits.</title>
        <authorList>
            <person name="Miyauchi S."/>
            <person name="Kiss E."/>
            <person name="Kuo A."/>
            <person name="Drula E."/>
            <person name="Kohler A."/>
            <person name="Sanchez-Garcia M."/>
            <person name="Morin E."/>
            <person name="Andreopoulos B."/>
            <person name="Barry K.W."/>
            <person name="Bonito G."/>
            <person name="Buee M."/>
            <person name="Carver A."/>
            <person name="Chen C."/>
            <person name="Cichocki N."/>
            <person name="Clum A."/>
            <person name="Culley D."/>
            <person name="Crous P.W."/>
            <person name="Fauchery L."/>
            <person name="Girlanda M."/>
            <person name="Hayes R.D."/>
            <person name="Keri Z."/>
            <person name="LaButti K."/>
            <person name="Lipzen A."/>
            <person name="Lombard V."/>
            <person name="Magnuson J."/>
            <person name="Maillard F."/>
            <person name="Murat C."/>
            <person name="Nolan M."/>
            <person name="Ohm R.A."/>
            <person name="Pangilinan J."/>
            <person name="Pereira M.F."/>
            <person name="Perotto S."/>
            <person name="Peter M."/>
            <person name="Pfister S."/>
            <person name="Riley R."/>
            <person name="Sitrit Y."/>
            <person name="Stielow J.B."/>
            <person name="Szollosi G."/>
            <person name="Zifcakova L."/>
            <person name="Stursova M."/>
            <person name="Spatafora J.W."/>
            <person name="Tedersoo L."/>
            <person name="Vaario L.M."/>
            <person name="Yamada A."/>
            <person name="Yan M."/>
            <person name="Wang P."/>
            <person name="Xu J."/>
            <person name="Bruns T."/>
            <person name="Baldrian P."/>
            <person name="Vilgalys R."/>
            <person name="Dunand C."/>
            <person name="Henrissat B."/>
            <person name="Grigoriev I.V."/>
            <person name="Hibbett D."/>
            <person name="Nagy L.G."/>
            <person name="Martin F.M."/>
        </authorList>
    </citation>
    <scope>NUCLEOTIDE SEQUENCE</scope>
    <source>
        <strain evidence="7">UH-Tt-Lm1</strain>
    </source>
</reference>
<dbReference type="InterPro" id="IPR008758">
    <property type="entry name" value="Peptidase_S28"/>
</dbReference>
<evidence type="ECO:0000256" key="6">
    <source>
        <dbReference type="SAM" id="SignalP"/>
    </source>
</evidence>
<evidence type="ECO:0000256" key="3">
    <source>
        <dbReference type="ARBA" id="ARBA00022729"/>
    </source>
</evidence>
<accession>A0A9P6HB77</accession>
<dbReference type="EMBL" id="WIUZ02000010">
    <property type="protein sequence ID" value="KAF9783342.1"/>
    <property type="molecule type" value="Genomic_DNA"/>
</dbReference>
<dbReference type="SUPFAM" id="SSF53474">
    <property type="entry name" value="alpha/beta-Hydrolases"/>
    <property type="match status" value="1"/>
</dbReference>
<keyword evidence="2" id="KW-0645">Protease</keyword>
<proteinExistence type="inferred from homology"/>
<dbReference type="Pfam" id="PF05577">
    <property type="entry name" value="Peptidase_S28"/>
    <property type="match status" value="1"/>
</dbReference>
<comment type="caution">
    <text evidence="7">The sequence shown here is derived from an EMBL/GenBank/DDBJ whole genome shotgun (WGS) entry which is preliminary data.</text>
</comment>